<dbReference type="InterPro" id="IPR006089">
    <property type="entry name" value="Acyl-CoA_DH_CS"/>
</dbReference>
<evidence type="ECO:0000256" key="5">
    <source>
        <dbReference type="RuleBase" id="RU362125"/>
    </source>
</evidence>
<dbReference type="PROSITE" id="PS00073">
    <property type="entry name" value="ACYL_COA_DH_2"/>
    <property type="match status" value="1"/>
</dbReference>
<dbReference type="Pfam" id="PF02771">
    <property type="entry name" value="Acyl-CoA_dh_N"/>
    <property type="match status" value="1"/>
</dbReference>
<dbReference type="FunFam" id="1.20.140.10:FF:000021">
    <property type="entry name" value="Acyl-coenzyme A oxidase 4, peroxisomal"/>
    <property type="match status" value="1"/>
</dbReference>
<proteinExistence type="inferred from homology"/>
<reference evidence="9 10" key="1">
    <citation type="journal article" date="2009" name="Nature">
        <title>The Sorghum bicolor genome and the diversification of grasses.</title>
        <authorList>
            <person name="Paterson A.H."/>
            <person name="Bowers J.E."/>
            <person name="Bruggmann R."/>
            <person name="Dubchak I."/>
            <person name="Grimwood J."/>
            <person name="Gundlach H."/>
            <person name="Haberer G."/>
            <person name="Hellsten U."/>
            <person name="Mitros T."/>
            <person name="Poliakov A."/>
            <person name="Schmutz J."/>
            <person name="Spannagl M."/>
            <person name="Tang H."/>
            <person name="Wang X."/>
            <person name="Wicker T."/>
            <person name="Bharti A.K."/>
            <person name="Chapman J."/>
            <person name="Feltus F.A."/>
            <person name="Gowik U."/>
            <person name="Grigoriev I.V."/>
            <person name="Lyons E."/>
            <person name="Maher C.A."/>
            <person name="Martis M."/>
            <person name="Narechania A."/>
            <person name="Otillar R.P."/>
            <person name="Penning B.W."/>
            <person name="Salamov A.A."/>
            <person name="Wang Y."/>
            <person name="Zhang L."/>
            <person name="Carpita N.C."/>
            <person name="Freeling M."/>
            <person name="Gingle A.R."/>
            <person name="Hash C.T."/>
            <person name="Keller B."/>
            <person name="Klein P."/>
            <person name="Kresovich S."/>
            <person name="McCann M.C."/>
            <person name="Ming R."/>
            <person name="Peterson D.G."/>
            <person name="Mehboob-ur-Rahman"/>
            <person name="Ware D."/>
            <person name="Westhoff P."/>
            <person name="Mayer K.F."/>
            <person name="Messing J."/>
            <person name="Rokhsar D.S."/>
        </authorList>
    </citation>
    <scope>NUCLEOTIDE SEQUENCE [LARGE SCALE GENOMIC DNA]</scope>
    <source>
        <strain evidence="10">cv. BTx623</strain>
    </source>
</reference>
<evidence type="ECO:0000259" key="7">
    <source>
        <dbReference type="Pfam" id="PF02770"/>
    </source>
</evidence>
<accession>A0A1Z5RBK8</accession>
<dbReference type="Gene3D" id="2.40.110.10">
    <property type="entry name" value="Butyryl-CoA Dehydrogenase, subunit A, domain 2"/>
    <property type="match status" value="1"/>
</dbReference>
<dbReference type="ExpressionAtlas" id="A0A1Z5RBK8">
    <property type="expression patterns" value="baseline and differential"/>
</dbReference>
<dbReference type="GO" id="GO:0003995">
    <property type="term" value="F:acyl-CoA dehydrogenase activity"/>
    <property type="evidence" value="ECO:0007669"/>
    <property type="project" value="InterPro"/>
</dbReference>
<evidence type="ECO:0000256" key="1">
    <source>
        <dbReference type="ARBA" id="ARBA00001974"/>
    </source>
</evidence>
<gene>
    <name evidence="9" type="ORF">SORBI_3006G012800</name>
</gene>
<evidence type="ECO:0000313" key="10">
    <source>
        <dbReference type="Proteomes" id="UP000000768"/>
    </source>
</evidence>
<dbReference type="InterPro" id="IPR045008">
    <property type="entry name" value="ACX4-like"/>
</dbReference>
<dbReference type="SUPFAM" id="SSF47203">
    <property type="entry name" value="Acyl-CoA dehydrogenase C-terminal domain-like"/>
    <property type="match status" value="1"/>
</dbReference>
<comment type="similarity">
    <text evidence="2 5">Belongs to the acyl-CoA dehydrogenase family.</text>
</comment>
<dbReference type="InterPro" id="IPR009100">
    <property type="entry name" value="AcylCoA_DH/oxidase_NM_dom_sf"/>
</dbReference>
<dbReference type="Pfam" id="PF02770">
    <property type="entry name" value="Acyl-CoA_dh_M"/>
    <property type="match status" value="1"/>
</dbReference>
<dbReference type="AlphaFoldDB" id="A0A1Z5RBK8"/>
<feature type="domain" description="Acyl-CoA dehydrogenase/oxidase N-terminal" evidence="8">
    <location>
        <begin position="87"/>
        <end position="195"/>
    </location>
</feature>
<dbReference type="PANTHER" id="PTHR43188:SF6">
    <property type="entry name" value="OS06G0346300 PROTEIN"/>
    <property type="match status" value="1"/>
</dbReference>
<dbReference type="InterPro" id="IPR046373">
    <property type="entry name" value="Acyl-CoA_Oxase/DH_mid-dom_sf"/>
</dbReference>
<dbReference type="Gramene" id="OQU81122">
    <property type="protein sequence ID" value="OQU81122"/>
    <property type="gene ID" value="SORBI_3006G012800"/>
</dbReference>
<dbReference type="GO" id="GO:0050660">
    <property type="term" value="F:flavin adenine dinucleotide binding"/>
    <property type="evidence" value="ECO:0007669"/>
    <property type="project" value="InterPro"/>
</dbReference>
<evidence type="ECO:0000259" key="6">
    <source>
        <dbReference type="Pfam" id="PF00441"/>
    </source>
</evidence>
<dbReference type="InParanoid" id="A0A1Z5RBK8"/>
<dbReference type="STRING" id="4558.A0A1Z5RBK8"/>
<evidence type="ECO:0000256" key="4">
    <source>
        <dbReference type="ARBA" id="ARBA00022827"/>
    </source>
</evidence>
<keyword evidence="10" id="KW-1185">Reference proteome</keyword>
<name>A0A1Z5RBK8_SORBI</name>
<dbReference type="InterPro" id="IPR006091">
    <property type="entry name" value="Acyl-CoA_Oxase/DH_mid-dom"/>
</dbReference>
<dbReference type="EMBL" id="CM000765">
    <property type="protein sequence ID" value="OQU81122.1"/>
    <property type="molecule type" value="Genomic_DNA"/>
</dbReference>
<dbReference type="Proteomes" id="UP000000768">
    <property type="component" value="Chromosome 6"/>
</dbReference>
<dbReference type="FunFam" id="2.40.110.10:FF:000013">
    <property type="entry name" value="Acyl-coenzyme A oxidase 4 peroxisomal"/>
    <property type="match status" value="1"/>
</dbReference>
<evidence type="ECO:0000259" key="8">
    <source>
        <dbReference type="Pfam" id="PF02771"/>
    </source>
</evidence>
<feature type="domain" description="Acyl-CoA oxidase/dehydrogenase middle" evidence="7">
    <location>
        <begin position="202"/>
        <end position="294"/>
    </location>
</feature>
<protein>
    <submittedName>
        <fullName evidence="9">Uncharacterized protein</fullName>
    </submittedName>
</protein>
<dbReference type="GO" id="GO:0005777">
    <property type="term" value="C:peroxisome"/>
    <property type="evidence" value="ECO:0000318"/>
    <property type="project" value="GO_Central"/>
</dbReference>
<keyword evidence="3 5" id="KW-0285">Flavoprotein</keyword>
<dbReference type="InterPro" id="IPR013786">
    <property type="entry name" value="AcylCoA_DH/ox_N"/>
</dbReference>
<dbReference type="InterPro" id="IPR037069">
    <property type="entry name" value="AcylCoA_DH/ox_N_sf"/>
</dbReference>
<dbReference type="SUPFAM" id="SSF56645">
    <property type="entry name" value="Acyl-CoA dehydrogenase NM domain-like"/>
    <property type="match status" value="1"/>
</dbReference>
<comment type="cofactor">
    <cofactor evidence="1 5">
        <name>FAD</name>
        <dbReference type="ChEBI" id="CHEBI:57692"/>
    </cofactor>
</comment>
<dbReference type="FunFam" id="1.10.540.10:FF:000026">
    <property type="entry name" value="Acyl-CoA dehydrogenase medium chain"/>
    <property type="match status" value="1"/>
</dbReference>
<keyword evidence="4 5" id="KW-0274">FAD</keyword>
<keyword evidence="5" id="KW-0560">Oxidoreductase</keyword>
<dbReference type="InterPro" id="IPR036250">
    <property type="entry name" value="AcylCo_DH-like_C"/>
</dbReference>
<dbReference type="Gene3D" id="1.20.140.10">
    <property type="entry name" value="Butyryl-CoA Dehydrogenase, subunit A, domain 3"/>
    <property type="match status" value="1"/>
</dbReference>
<dbReference type="GO" id="GO:0006635">
    <property type="term" value="P:fatty acid beta-oxidation"/>
    <property type="evidence" value="ECO:0007669"/>
    <property type="project" value="InterPro"/>
</dbReference>
<organism evidence="9 10">
    <name type="scientific">Sorghum bicolor</name>
    <name type="common">Sorghum</name>
    <name type="synonym">Sorghum vulgare</name>
    <dbReference type="NCBI Taxonomy" id="4558"/>
    <lineage>
        <taxon>Eukaryota</taxon>
        <taxon>Viridiplantae</taxon>
        <taxon>Streptophyta</taxon>
        <taxon>Embryophyta</taxon>
        <taxon>Tracheophyta</taxon>
        <taxon>Spermatophyta</taxon>
        <taxon>Magnoliopsida</taxon>
        <taxon>Liliopsida</taxon>
        <taxon>Poales</taxon>
        <taxon>Poaceae</taxon>
        <taxon>PACMAD clade</taxon>
        <taxon>Panicoideae</taxon>
        <taxon>Andropogonodae</taxon>
        <taxon>Andropogoneae</taxon>
        <taxon>Sorghinae</taxon>
        <taxon>Sorghum</taxon>
    </lineage>
</organism>
<dbReference type="InterPro" id="IPR009075">
    <property type="entry name" value="AcylCo_DH/oxidase_C"/>
</dbReference>
<feature type="domain" description="Acyl-CoA dehydrogenase/oxidase C-terminal" evidence="6">
    <location>
        <begin position="313"/>
        <end position="453"/>
    </location>
</feature>
<reference evidence="10" key="2">
    <citation type="journal article" date="2018" name="Plant J.">
        <title>The Sorghum bicolor reference genome: improved assembly, gene annotations, a transcriptome atlas, and signatures of genome organization.</title>
        <authorList>
            <person name="McCormick R.F."/>
            <person name="Truong S.K."/>
            <person name="Sreedasyam A."/>
            <person name="Jenkins J."/>
            <person name="Shu S."/>
            <person name="Sims D."/>
            <person name="Kennedy M."/>
            <person name="Amirebrahimi M."/>
            <person name="Weers B.D."/>
            <person name="McKinley B."/>
            <person name="Mattison A."/>
            <person name="Morishige D.T."/>
            <person name="Grimwood J."/>
            <person name="Schmutz J."/>
            <person name="Mullet J.E."/>
        </authorList>
    </citation>
    <scope>NUCLEOTIDE SEQUENCE [LARGE SCALE GENOMIC DNA]</scope>
    <source>
        <strain evidence="10">cv. BTx623</strain>
    </source>
</reference>
<evidence type="ECO:0000256" key="3">
    <source>
        <dbReference type="ARBA" id="ARBA00022630"/>
    </source>
</evidence>
<dbReference type="PANTHER" id="PTHR43188">
    <property type="entry name" value="ACYL-COENZYME A OXIDASE"/>
    <property type="match status" value="1"/>
</dbReference>
<evidence type="ECO:0000313" key="9">
    <source>
        <dbReference type="EMBL" id="OQU81122.1"/>
    </source>
</evidence>
<dbReference type="Pfam" id="PF00441">
    <property type="entry name" value="Acyl-CoA_dh_1"/>
    <property type="match status" value="1"/>
</dbReference>
<dbReference type="Gene3D" id="1.10.540.10">
    <property type="entry name" value="Acyl-CoA dehydrogenase/oxidase, N-terminal domain"/>
    <property type="match status" value="1"/>
</dbReference>
<evidence type="ECO:0000256" key="2">
    <source>
        <dbReference type="ARBA" id="ARBA00009347"/>
    </source>
</evidence>
<sequence length="465" mass="50796">MDLAIGAYQNVPFQLFSPLHSSRLLPARVSAARKNGKTRLSGYCSKDHVVKPPASDMMSVACARLTPAASVFPAAVSDYYQFDELLTPEEKNLRINIRQFMEKEVAPIVPKYWETAQFPFHLIPKLGSLGFLGGIIKGHGCPGLSETAYAVCISEVARVDASIASFCLVQSCLAMLCIAQMGSEAQKEKYLPLLSKQQKVCAYALTEPDYGSDASSLNTVARKVPGGWVLNGRKRWPGNSSFADVLVVLARNTSTNQVNGFIVNGGSSGLKINKIENKVSMRMVQNCDIQLDDVFVPDDDRLPGANSFQDLVDSLSFSRVMAAWVSIGIAEGVYDACHRYLGERKQFGVPLATFQLNQEKLVRMLGNIQAMWLLGWRLCKLHASGNITTGHASLGKAWITKQARETVALGRELLGGNGIVTDFHVGKALCDMETVYTYEGSYDVNALIVAREITGISSIRPTSRL</sequence>